<evidence type="ECO:0000313" key="2">
    <source>
        <dbReference type="EMBL" id="GGM39418.1"/>
    </source>
</evidence>
<evidence type="ECO:0000313" key="3">
    <source>
        <dbReference type="Proteomes" id="UP000637578"/>
    </source>
</evidence>
<evidence type="ECO:0000256" key="1">
    <source>
        <dbReference type="SAM" id="MobiDB-lite"/>
    </source>
</evidence>
<dbReference type="AlphaFoldDB" id="A0A8J3C6G2"/>
<organism evidence="2 3">
    <name type="scientific">Longimycelium tulufanense</name>
    <dbReference type="NCBI Taxonomy" id="907463"/>
    <lineage>
        <taxon>Bacteria</taxon>
        <taxon>Bacillati</taxon>
        <taxon>Actinomycetota</taxon>
        <taxon>Actinomycetes</taxon>
        <taxon>Pseudonocardiales</taxon>
        <taxon>Pseudonocardiaceae</taxon>
        <taxon>Longimycelium</taxon>
    </lineage>
</organism>
<reference evidence="2" key="1">
    <citation type="journal article" date="2014" name="Int. J. Syst. Evol. Microbiol.">
        <title>Complete genome sequence of Corynebacterium casei LMG S-19264T (=DSM 44701T), isolated from a smear-ripened cheese.</title>
        <authorList>
            <consortium name="US DOE Joint Genome Institute (JGI-PGF)"/>
            <person name="Walter F."/>
            <person name="Albersmeier A."/>
            <person name="Kalinowski J."/>
            <person name="Ruckert C."/>
        </authorList>
    </citation>
    <scope>NUCLEOTIDE SEQUENCE</scope>
    <source>
        <strain evidence="2">CGMCC 4.5737</strain>
    </source>
</reference>
<keyword evidence="3" id="KW-1185">Reference proteome</keyword>
<proteinExistence type="predicted"/>
<feature type="region of interest" description="Disordered" evidence="1">
    <location>
        <begin position="77"/>
        <end position="101"/>
    </location>
</feature>
<comment type="caution">
    <text evidence="2">The sequence shown here is derived from an EMBL/GenBank/DDBJ whole genome shotgun (WGS) entry which is preliminary data.</text>
</comment>
<reference evidence="2" key="2">
    <citation type="submission" date="2020-09" db="EMBL/GenBank/DDBJ databases">
        <authorList>
            <person name="Sun Q."/>
            <person name="Zhou Y."/>
        </authorList>
    </citation>
    <scope>NUCLEOTIDE SEQUENCE</scope>
    <source>
        <strain evidence="2">CGMCC 4.5737</strain>
    </source>
</reference>
<accession>A0A8J3C6G2</accession>
<name>A0A8J3C6G2_9PSEU</name>
<dbReference type="Proteomes" id="UP000637578">
    <property type="component" value="Unassembled WGS sequence"/>
</dbReference>
<sequence>MFVFPNTVTVRGLATRDQSKCAQGRRDEEVKQRLKTPQNLNCKSVGVMPPEEGVGLVVSPWGSETRFWGMFHGSEQQKQNHKVSLGDPVDTYNRNRKCAND</sequence>
<dbReference type="EMBL" id="BMMK01000002">
    <property type="protein sequence ID" value="GGM39418.1"/>
    <property type="molecule type" value="Genomic_DNA"/>
</dbReference>
<protein>
    <submittedName>
        <fullName evidence="2">Uncharacterized protein</fullName>
    </submittedName>
</protein>
<gene>
    <name evidence="2" type="ORF">GCM10012275_07840</name>
</gene>